<dbReference type="GO" id="GO:0032790">
    <property type="term" value="P:ribosome disassembly"/>
    <property type="evidence" value="ECO:0007669"/>
    <property type="project" value="TreeGrafter"/>
</dbReference>
<dbReference type="PANTHER" id="PTHR10938">
    <property type="entry name" value="TRANSLATION INITIATION FACTOR IF-3"/>
    <property type="match status" value="1"/>
</dbReference>
<dbReference type="InterPro" id="IPR036788">
    <property type="entry name" value="T_IF-3_C_sf"/>
</dbReference>
<dbReference type="Pfam" id="PF00707">
    <property type="entry name" value="IF3_C"/>
    <property type="match status" value="1"/>
</dbReference>
<dbReference type="FunFam" id="3.30.110.10:FF:000001">
    <property type="entry name" value="Translation initiation factor IF-3"/>
    <property type="match status" value="1"/>
</dbReference>
<comment type="function">
    <text evidence="4 6">IF-3 binds to the 30S ribosomal subunit and shifts the equilibrium between 70S ribosomes and their 50S and 30S subunits in favor of the free subunits, thus enhancing the availability of 30S subunits on which protein synthesis initiation begins.</text>
</comment>
<dbReference type="InterPro" id="IPR019813">
    <property type="entry name" value="Translation_initiation_fac3_CS"/>
</dbReference>
<dbReference type="Pfam" id="PF05198">
    <property type="entry name" value="IF3_N"/>
    <property type="match status" value="1"/>
</dbReference>
<dbReference type="GO" id="GO:0043022">
    <property type="term" value="F:ribosome binding"/>
    <property type="evidence" value="ECO:0007669"/>
    <property type="project" value="TreeGrafter"/>
</dbReference>
<evidence type="ECO:0000313" key="10">
    <source>
        <dbReference type="Proteomes" id="UP000183926"/>
    </source>
</evidence>
<feature type="domain" description="Translation initiation factor 3 N-terminal" evidence="8">
    <location>
        <begin position="3"/>
        <end position="64"/>
    </location>
</feature>
<comment type="subunit">
    <text evidence="4 6">Monomer.</text>
</comment>
<dbReference type="Proteomes" id="UP000183926">
    <property type="component" value="Unassembled WGS sequence"/>
</dbReference>
<dbReference type="GO" id="GO:0005829">
    <property type="term" value="C:cytosol"/>
    <property type="evidence" value="ECO:0007669"/>
    <property type="project" value="TreeGrafter"/>
</dbReference>
<evidence type="ECO:0000256" key="5">
    <source>
        <dbReference type="NCBIfam" id="TIGR00168"/>
    </source>
</evidence>
<dbReference type="Gene3D" id="3.10.20.80">
    <property type="entry name" value="Translation initiation factor 3 (IF-3), N-terminal domain"/>
    <property type="match status" value="1"/>
</dbReference>
<dbReference type="Gene3D" id="3.30.110.10">
    <property type="entry name" value="Translation initiation factor 3 (IF-3), C-terminal domain"/>
    <property type="match status" value="1"/>
</dbReference>
<evidence type="ECO:0000256" key="2">
    <source>
        <dbReference type="ARBA" id="ARBA00022540"/>
    </source>
</evidence>
<keyword evidence="4" id="KW-0963">Cytoplasm</keyword>
<name>A0A1I7JAH7_9PROT</name>
<dbReference type="SUPFAM" id="SSF55200">
    <property type="entry name" value="Translation initiation factor IF3, C-terminal domain"/>
    <property type="match status" value="1"/>
</dbReference>
<protein>
    <recommendedName>
        <fullName evidence="4 5">Translation initiation factor IF-3</fullName>
    </recommendedName>
</protein>
<dbReference type="HAMAP" id="MF_00080">
    <property type="entry name" value="IF_3"/>
    <property type="match status" value="1"/>
</dbReference>
<dbReference type="InterPro" id="IPR019815">
    <property type="entry name" value="Translation_initiation_fac_3_C"/>
</dbReference>
<feature type="domain" description="Translation initiation factor 3 C-terminal" evidence="7">
    <location>
        <begin position="71"/>
        <end position="155"/>
    </location>
</feature>
<reference evidence="9 10" key="1">
    <citation type="submission" date="2016-10" db="EMBL/GenBank/DDBJ databases">
        <authorList>
            <person name="de Groot N.N."/>
        </authorList>
    </citation>
    <scope>NUCLEOTIDE SEQUENCE [LARGE SCALE GENOMIC DNA]</scope>
    <source>
        <strain evidence="9 10">Nm24</strain>
    </source>
</reference>
<accession>A0A1I7JAH7</accession>
<organism evidence="9 10">
    <name type="scientific">Nitrosomonas eutropha</name>
    <dbReference type="NCBI Taxonomy" id="916"/>
    <lineage>
        <taxon>Bacteria</taxon>
        <taxon>Pseudomonadati</taxon>
        <taxon>Pseudomonadota</taxon>
        <taxon>Betaproteobacteria</taxon>
        <taxon>Nitrosomonadales</taxon>
        <taxon>Nitrosomonadaceae</taxon>
        <taxon>Nitrosomonas</taxon>
    </lineage>
</organism>
<comment type="similarity">
    <text evidence="1 4 6">Belongs to the IF-3 family.</text>
</comment>
<evidence type="ECO:0000256" key="3">
    <source>
        <dbReference type="ARBA" id="ARBA00022917"/>
    </source>
</evidence>
<dbReference type="GO" id="GO:0016020">
    <property type="term" value="C:membrane"/>
    <property type="evidence" value="ECO:0007669"/>
    <property type="project" value="TreeGrafter"/>
</dbReference>
<dbReference type="SUPFAM" id="SSF54364">
    <property type="entry name" value="Translation initiation factor IF3, N-terminal domain"/>
    <property type="match status" value="1"/>
</dbReference>
<evidence type="ECO:0000256" key="6">
    <source>
        <dbReference type="RuleBase" id="RU000646"/>
    </source>
</evidence>
<evidence type="ECO:0000259" key="7">
    <source>
        <dbReference type="Pfam" id="PF00707"/>
    </source>
</evidence>
<evidence type="ECO:0000256" key="1">
    <source>
        <dbReference type="ARBA" id="ARBA00005439"/>
    </source>
</evidence>
<dbReference type="AlphaFoldDB" id="A0A1I7JAH7"/>
<sequence>MLQVRLIGVNGEQVGIVPIVEAKELAEEAGVDIVEIAPSAEPPVCRLMDYGKYLYQESKKKHDAKLRQKQIQVKEIKLRPNTDEGDYGIKLRNLINFLNEGDKVKVTLRFRGREMAHQEFGIRLLERVREELEEHAVVEQFPRLEGRQMVMVLAPRKKEVKVAKSDKQREADIKNETVT</sequence>
<dbReference type="InterPro" id="IPR036787">
    <property type="entry name" value="T_IF-3_N_sf"/>
</dbReference>
<evidence type="ECO:0000256" key="4">
    <source>
        <dbReference type="HAMAP-Rule" id="MF_00080"/>
    </source>
</evidence>
<dbReference type="PROSITE" id="PS00938">
    <property type="entry name" value="IF3"/>
    <property type="match status" value="1"/>
</dbReference>
<evidence type="ECO:0000313" key="9">
    <source>
        <dbReference type="EMBL" id="SFU82196.1"/>
    </source>
</evidence>
<dbReference type="InterPro" id="IPR001288">
    <property type="entry name" value="Translation_initiation_fac_3"/>
</dbReference>
<gene>
    <name evidence="4" type="primary">infC</name>
    <name evidence="9" type="ORF">SAMN05216339_11813</name>
</gene>
<comment type="subcellular location">
    <subcellularLocation>
        <location evidence="4 6">Cytoplasm</location>
    </subcellularLocation>
</comment>
<evidence type="ECO:0000259" key="8">
    <source>
        <dbReference type="Pfam" id="PF05198"/>
    </source>
</evidence>
<dbReference type="GO" id="GO:0003743">
    <property type="term" value="F:translation initiation factor activity"/>
    <property type="evidence" value="ECO:0007669"/>
    <property type="project" value="UniProtKB-UniRule"/>
</dbReference>
<dbReference type="NCBIfam" id="TIGR00168">
    <property type="entry name" value="infC"/>
    <property type="match status" value="1"/>
</dbReference>
<dbReference type="PANTHER" id="PTHR10938:SF0">
    <property type="entry name" value="TRANSLATION INITIATION FACTOR IF-3, MITOCHONDRIAL"/>
    <property type="match status" value="1"/>
</dbReference>
<keyword evidence="2 4" id="KW-0396">Initiation factor</keyword>
<proteinExistence type="inferred from homology"/>
<dbReference type="InterPro" id="IPR019814">
    <property type="entry name" value="Translation_initiation_fac_3_N"/>
</dbReference>
<dbReference type="EMBL" id="FPBL01000018">
    <property type="protein sequence ID" value="SFU82196.1"/>
    <property type="molecule type" value="Genomic_DNA"/>
</dbReference>
<keyword evidence="3 4" id="KW-0648">Protein biosynthesis</keyword>